<dbReference type="OrthoDB" id="1115791at2"/>
<feature type="transmembrane region" description="Helical" evidence="5">
    <location>
        <begin position="136"/>
        <end position="155"/>
    </location>
</feature>
<feature type="transmembrane region" description="Helical" evidence="5">
    <location>
        <begin position="24"/>
        <end position="54"/>
    </location>
</feature>
<dbReference type="EMBL" id="FZNT01000004">
    <property type="protein sequence ID" value="SNR51464.1"/>
    <property type="molecule type" value="Genomic_DNA"/>
</dbReference>
<dbReference type="InterPro" id="IPR003339">
    <property type="entry name" value="ABC/ECF_trnsptr_transmembrane"/>
</dbReference>
<keyword evidence="3 5" id="KW-1133">Transmembrane helix</keyword>
<feature type="transmembrane region" description="Helical" evidence="5">
    <location>
        <begin position="66"/>
        <end position="85"/>
    </location>
</feature>
<dbReference type="PANTHER" id="PTHR43723:SF1">
    <property type="entry name" value="COBALT TRANSPORT PROTEIN CBIQ"/>
    <property type="match status" value="1"/>
</dbReference>
<reference evidence="6 7" key="1">
    <citation type="submission" date="2017-06" db="EMBL/GenBank/DDBJ databases">
        <authorList>
            <person name="Kim H.J."/>
            <person name="Triplett B.A."/>
        </authorList>
    </citation>
    <scope>NUCLEOTIDE SEQUENCE [LARGE SCALE GENOMIC DNA]</scope>
    <source>
        <strain evidence="6 7">DSM 29150</strain>
    </source>
</reference>
<dbReference type="CDD" id="cd16914">
    <property type="entry name" value="EcfT"/>
    <property type="match status" value="1"/>
</dbReference>
<dbReference type="GO" id="GO:0006824">
    <property type="term" value="P:cobalt ion transport"/>
    <property type="evidence" value="ECO:0007669"/>
    <property type="project" value="TreeGrafter"/>
</dbReference>
<feature type="transmembrane region" description="Helical" evidence="5">
    <location>
        <begin position="105"/>
        <end position="124"/>
    </location>
</feature>
<evidence type="ECO:0000256" key="4">
    <source>
        <dbReference type="ARBA" id="ARBA00023136"/>
    </source>
</evidence>
<accession>A0A238WZ16</accession>
<dbReference type="PANTHER" id="PTHR43723">
    <property type="entry name" value="COBALT TRANSPORT PROTEIN CBIQ"/>
    <property type="match status" value="1"/>
</dbReference>
<protein>
    <submittedName>
        <fullName evidence="6">Energy-coupling factor transporter transmembrane protein EcfT</fullName>
    </submittedName>
</protein>
<keyword evidence="4 5" id="KW-0472">Membrane</keyword>
<gene>
    <name evidence="6" type="ORF">SAMN06265371_104180</name>
</gene>
<dbReference type="Proteomes" id="UP000198384">
    <property type="component" value="Unassembled WGS sequence"/>
</dbReference>
<sequence length="250" mass="28741">MLIKDLYNYNHKLVKTPVVIKSLYVLPAFILSIISTNIFFHIGIVVIFLIAIIYVTQQSILKLLKLFLIPSAFIFIGCLTLLVSINLNGNWHTYIYFNKETLPVAISILFRSYAIVSVVYFWLLTHTISEIAEIMFVCKITSLFIELFVLIYKFIHMLMYTTKTMLIAQKCRMGYASIRKNSINSFVYLFGAVFKQSMLQTSKIEIAMDSRLGNNEYLFVKPKLNFDIKKITIPLAVNMAIVAAFIISII</sequence>
<dbReference type="Pfam" id="PF02361">
    <property type="entry name" value="CbiQ"/>
    <property type="match status" value="1"/>
</dbReference>
<evidence type="ECO:0000256" key="2">
    <source>
        <dbReference type="ARBA" id="ARBA00022692"/>
    </source>
</evidence>
<evidence type="ECO:0000256" key="3">
    <source>
        <dbReference type="ARBA" id="ARBA00022989"/>
    </source>
</evidence>
<evidence type="ECO:0000256" key="5">
    <source>
        <dbReference type="SAM" id="Phobius"/>
    </source>
</evidence>
<proteinExistence type="predicted"/>
<evidence type="ECO:0000313" key="6">
    <source>
        <dbReference type="EMBL" id="SNR51464.1"/>
    </source>
</evidence>
<comment type="subcellular location">
    <subcellularLocation>
        <location evidence="1">Membrane</location>
        <topology evidence="1">Multi-pass membrane protein</topology>
    </subcellularLocation>
</comment>
<evidence type="ECO:0000256" key="1">
    <source>
        <dbReference type="ARBA" id="ARBA00004141"/>
    </source>
</evidence>
<organism evidence="6 7">
    <name type="scientific">Lutibacter agarilyticus</name>
    <dbReference type="NCBI Taxonomy" id="1109740"/>
    <lineage>
        <taxon>Bacteria</taxon>
        <taxon>Pseudomonadati</taxon>
        <taxon>Bacteroidota</taxon>
        <taxon>Flavobacteriia</taxon>
        <taxon>Flavobacteriales</taxon>
        <taxon>Flavobacteriaceae</taxon>
        <taxon>Lutibacter</taxon>
    </lineage>
</organism>
<name>A0A238WZ16_9FLAO</name>
<evidence type="ECO:0000313" key="7">
    <source>
        <dbReference type="Proteomes" id="UP000198384"/>
    </source>
</evidence>
<dbReference type="AlphaFoldDB" id="A0A238WZ16"/>
<keyword evidence="7" id="KW-1185">Reference proteome</keyword>
<dbReference type="GO" id="GO:0043190">
    <property type="term" value="C:ATP-binding cassette (ABC) transporter complex"/>
    <property type="evidence" value="ECO:0007669"/>
    <property type="project" value="TreeGrafter"/>
</dbReference>
<dbReference type="InterPro" id="IPR052770">
    <property type="entry name" value="Cobalt_transport_CbiQ"/>
</dbReference>
<keyword evidence="2 5" id="KW-0812">Transmembrane</keyword>
<feature type="transmembrane region" description="Helical" evidence="5">
    <location>
        <begin position="231"/>
        <end position="249"/>
    </location>
</feature>
<dbReference type="RefSeq" id="WP_089381293.1">
    <property type="nucleotide sequence ID" value="NZ_FZNT01000004.1"/>
</dbReference>